<dbReference type="InterPro" id="IPR034300">
    <property type="entry name" value="PNTB-like"/>
</dbReference>
<keyword evidence="11 16" id="KW-1278">Translocase</keyword>
<comment type="subunit">
    <text evidence="4">Heterodimer of an alpha and a beta chain.</text>
</comment>
<dbReference type="Pfam" id="PF02233">
    <property type="entry name" value="PNTB"/>
    <property type="match status" value="1"/>
</dbReference>
<keyword evidence="13 16" id="KW-0520">NAD</keyword>
<evidence type="ECO:0000256" key="11">
    <source>
        <dbReference type="ARBA" id="ARBA00022967"/>
    </source>
</evidence>
<dbReference type="SUPFAM" id="SSF52467">
    <property type="entry name" value="DHS-like NAD/FAD-binding domain"/>
    <property type="match status" value="1"/>
</dbReference>
<evidence type="ECO:0000313" key="20">
    <source>
        <dbReference type="Proteomes" id="UP000005459"/>
    </source>
</evidence>
<feature type="transmembrane region" description="Helical" evidence="17">
    <location>
        <begin position="6"/>
        <end position="23"/>
    </location>
</feature>
<keyword evidence="10 16" id="KW-0521">NADP</keyword>
<feature type="transmembrane region" description="Helical" evidence="17">
    <location>
        <begin position="90"/>
        <end position="109"/>
    </location>
</feature>
<dbReference type="InterPro" id="IPR029035">
    <property type="entry name" value="DHS-like_NAD/FAD-binding_dom"/>
</dbReference>
<evidence type="ECO:0000256" key="8">
    <source>
        <dbReference type="ARBA" id="ARBA00022519"/>
    </source>
</evidence>
<evidence type="ECO:0000256" key="10">
    <source>
        <dbReference type="ARBA" id="ARBA00022857"/>
    </source>
</evidence>
<keyword evidence="9 17" id="KW-0812">Transmembrane</keyword>
<dbReference type="Proteomes" id="UP000005459">
    <property type="component" value="Unassembled WGS sequence"/>
</dbReference>
<feature type="transmembrane region" description="Helical" evidence="17">
    <location>
        <begin position="129"/>
        <end position="150"/>
    </location>
</feature>
<sequence length="466" mass="48631">MTLSVNLQAVAYLVSAVLFILALKGLTHPASARRGNLYGMLGMLIAVVATLMGDQVQSYGFIIVGMTLGAIIGVIVALRIQMTAMPQLVAALHSFVGMAAVMVAIGTFLTKRGAGELNALLMGEISAGVVIGAITFTGSVIAFGKLQGLLSGSPVKFKGQHLLNALLGIATLALAVHFAMTGSLISLTLMTLLAFTLGVTLIIPIGGADMPVIISMLNSYSGWAAAATGFTLHNNLLIIVGALVGCSGAILSYIMCKAMNRSILNVVFGGFGSDSGGAESAGAVAAEKGVKSAAVEDAVYWMEDANRVIIIPGYGMAVAQAQHALKELMELLEARGVEVKFGIHPVAGRMPGHMNVLLAEADIPYDRVLEMDEINPDFPSTDVVLVVGANDVVNPAAKDDKTSPIYGMPILEAGRARQVYFLKRSMRPGYSGVDNLLFYQENTSLVFGDAKDTIEGMNSALKGGGH</sequence>
<evidence type="ECO:0000256" key="16">
    <source>
        <dbReference type="PIRNR" id="PIRNR000204"/>
    </source>
</evidence>
<dbReference type="PANTHER" id="PTHR44758:SF1">
    <property type="entry name" value="NAD(P) TRANSHYDROGENASE SUBUNIT BETA"/>
    <property type="match status" value="1"/>
</dbReference>
<evidence type="ECO:0000256" key="7">
    <source>
        <dbReference type="ARBA" id="ARBA00022475"/>
    </source>
</evidence>
<evidence type="ECO:0000256" key="14">
    <source>
        <dbReference type="ARBA" id="ARBA00023136"/>
    </source>
</evidence>
<evidence type="ECO:0000256" key="13">
    <source>
        <dbReference type="ARBA" id="ARBA00023027"/>
    </source>
</evidence>
<keyword evidence="14 16" id="KW-0472">Membrane</keyword>
<evidence type="ECO:0000256" key="17">
    <source>
        <dbReference type="SAM" id="Phobius"/>
    </source>
</evidence>
<feature type="transmembrane region" description="Helical" evidence="17">
    <location>
        <begin position="35"/>
        <end position="53"/>
    </location>
</feature>
<feature type="transmembrane region" description="Helical" evidence="17">
    <location>
        <begin position="162"/>
        <end position="179"/>
    </location>
</feature>
<evidence type="ECO:0000256" key="6">
    <source>
        <dbReference type="ARBA" id="ARBA00014581"/>
    </source>
</evidence>
<feature type="domain" description="NADP transhydrogenase beta-like" evidence="18">
    <location>
        <begin position="9"/>
        <end position="458"/>
    </location>
</feature>
<keyword evidence="7 16" id="KW-1003">Cell membrane</keyword>
<dbReference type="EC" id="7.1.1.1" evidence="5 16"/>
<evidence type="ECO:0000259" key="18">
    <source>
        <dbReference type="Pfam" id="PF02233"/>
    </source>
</evidence>
<organism evidence="19 20">
    <name type="scientific">Thiocapsa marina 5811</name>
    <dbReference type="NCBI Taxonomy" id="768671"/>
    <lineage>
        <taxon>Bacteria</taxon>
        <taxon>Pseudomonadati</taxon>
        <taxon>Pseudomonadota</taxon>
        <taxon>Gammaproteobacteria</taxon>
        <taxon>Chromatiales</taxon>
        <taxon>Chromatiaceae</taxon>
        <taxon>Thiocapsa</taxon>
    </lineage>
</organism>
<dbReference type="PIRSF" id="PIRSF000204">
    <property type="entry name" value="PNTB"/>
    <property type="match status" value="1"/>
</dbReference>
<dbReference type="PATRIC" id="fig|768671.3.peg.4294"/>
<protein>
    <recommendedName>
        <fullName evidence="6 16">NAD(P) transhydrogenase subunit beta</fullName>
        <ecNumber evidence="5 16">7.1.1.1</ecNumber>
    </recommendedName>
    <alternativeName>
        <fullName evidence="16">Nicotinamide nucleotide transhydrogenase subunit beta</fullName>
    </alternativeName>
</protein>
<comment type="function">
    <text evidence="1 16">The transhydrogenation between NADH and NADP is coupled to respiration and ATP hydrolysis and functions as a proton pump across the membrane.</text>
</comment>
<dbReference type="GO" id="GO:0008750">
    <property type="term" value="F:proton-translocating NAD(P)+ transhydrogenase activity"/>
    <property type="evidence" value="ECO:0007669"/>
    <property type="project" value="UniProtKB-EC"/>
</dbReference>
<evidence type="ECO:0000256" key="4">
    <source>
        <dbReference type="ARBA" id="ARBA00011870"/>
    </source>
</evidence>
<keyword evidence="19" id="KW-0560">Oxidoreductase</keyword>
<dbReference type="AlphaFoldDB" id="F9UGL8"/>
<evidence type="ECO:0000256" key="2">
    <source>
        <dbReference type="ARBA" id="ARBA00004429"/>
    </source>
</evidence>
<dbReference type="GO" id="GO:0050661">
    <property type="term" value="F:NADP binding"/>
    <property type="evidence" value="ECO:0007669"/>
    <property type="project" value="InterPro"/>
</dbReference>
<evidence type="ECO:0000256" key="15">
    <source>
        <dbReference type="ARBA" id="ARBA00048202"/>
    </source>
</evidence>
<evidence type="ECO:0000256" key="9">
    <source>
        <dbReference type="ARBA" id="ARBA00022692"/>
    </source>
</evidence>
<evidence type="ECO:0000313" key="19">
    <source>
        <dbReference type="EMBL" id="EGV16701.1"/>
    </source>
</evidence>
<keyword evidence="20" id="KW-1185">Reference proteome</keyword>
<accession>F9UGL8</accession>
<keyword evidence="12 17" id="KW-1133">Transmembrane helix</keyword>
<feature type="transmembrane region" description="Helical" evidence="17">
    <location>
        <begin position="59"/>
        <end position="78"/>
    </location>
</feature>
<dbReference type="FunFam" id="3.40.50.1220:FF:000002">
    <property type="entry name" value="NAD(P) transhydrogenase subunit beta"/>
    <property type="match status" value="1"/>
</dbReference>
<comment type="catalytic activity">
    <reaction evidence="15 16">
        <text>NAD(+) + NADPH + H(+)(in) = NADH + NADP(+) + H(+)(out)</text>
        <dbReference type="Rhea" id="RHEA:47992"/>
        <dbReference type="ChEBI" id="CHEBI:15378"/>
        <dbReference type="ChEBI" id="CHEBI:57540"/>
        <dbReference type="ChEBI" id="CHEBI:57783"/>
        <dbReference type="ChEBI" id="CHEBI:57945"/>
        <dbReference type="ChEBI" id="CHEBI:58349"/>
        <dbReference type="EC" id="7.1.1.1"/>
    </reaction>
</comment>
<dbReference type="eggNOG" id="COG1282">
    <property type="taxonomic scope" value="Bacteria"/>
</dbReference>
<dbReference type="Gene3D" id="3.40.50.1220">
    <property type="entry name" value="TPP-binding domain"/>
    <property type="match status" value="1"/>
</dbReference>
<comment type="similarity">
    <text evidence="3 16">Belongs to the PNT beta subunit family.</text>
</comment>
<dbReference type="RefSeq" id="WP_007194943.1">
    <property type="nucleotide sequence ID" value="NZ_AFWV01000015.1"/>
</dbReference>
<dbReference type="GO" id="GO:0016491">
    <property type="term" value="F:oxidoreductase activity"/>
    <property type="evidence" value="ECO:0007669"/>
    <property type="project" value="UniProtKB-KW"/>
</dbReference>
<evidence type="ECO:0000256" key="5">
    <source>
        <dbReference type="ARBA" id="ARBA00012943"/>
    </source>
</evidence>
<dbReference type="InterPro" id="IPR012136">
    <property type="entry name" value="NADH_DH_b"/>
</dbReference>
<proteinExistence type="inferred from homology"/>
<dbReference type="STRING" id="768671.ThimaDRAFT_4071"/>
<dbReference type="GO" id="GO:0005886">
    <property type="term" value="C:plasma membrane"/>
    <property type="evidence" value="ECO:0007669"/>
    <property type="project" value="UniProtKB-SubCell"/>
</dbReference>
<keyword evidence="8 16" id="KW-0997">Cell inner membrane</keyword>
<feature type="transmembrane region" description="Helical" evidence="17">
    <location>
        <begin position="185"/>
        <end position="205"/>
    </location>
</feature>
<dbReference type="EMBL" id="AFWV01000015">
    <property type="protein sequence ID" value="EGV16701.1"/>
    <property type="molecule type" value="Genomic_DNA"/>
</dbReference>
<comment type="subcellular location">
    <subcellularLocation>
        <location evidence="2">Cell inner membrane</location>
        <topology evidence="2">Multi-pass membrane protein</topology>
    </subcellularLocation>
</comment>
<evidence type="ECO:0000256" key="1">
    <source>
        <dbReference type="ARBA" id="ARBA00003943"/>
    </source>
</evidence>
<name>F9UGL8_9GAMM</name>
<gene>
    <name evidence="19" type="ORF">ThimaDRAFT_4071</name>
</gene>
<reference evidence="19 20" key="1">
    <citation type="submission" date="2011-06" db="EMBL/GenBank/DDBJ databases">
        <title>The draft genome of Thiocapsa marina 5811.</title>
        <authorList>
            <consortium name="US DOE Joint Genome Institute (JGI-PGF)"/>
            <person name="Lucas S."/>
            <person name="Han J."/>
            <person name="Cheng J.-F."/>
            <person name="Goodwin L."/>
            <person name="Pitluck S."/>
            <person name="Peters L."/>
            <person name="Land M.L."/>
            <person name="Hauser L."/>
            <person name="Vogl K."/>
            <person name="Liu Z."/>
            <person name="Imhoff J."/>
            <person name="Thiel V."/>
            <person name="Frigaard N.-U."/>
            <person name="Bryant D."/>
            <person name="Woyke T.J."/>
        </authorList>
    </citation>
    <scope>NUCLEOTIDE SEQUENCE [LARGE SCALE GENOMIC DNA]</scope>
    <source>
        <strain evidence="19 20">5811</strain>
    </source>
</reference>
<evidence type="ECO:0000256" key="3">
    <source>
        <dbReference type="ARBA" id="ARBA00007919"/>
    </source>
</evidence>
<evidence type="ECO:0000256" key="12">
    <source>
        <dbReference type="ARBA" id="ARBA00022989"/>
    </source>
</evidence>
<feature type="transmembrane region" description="Helical" evidence="17">
    <location>
        <begin position="236"/>
        <end position="256"/>
    </location>
</feature>
<dbReference type="OrthoDB" id="9763786at2"/>
<dbReference type="PANTHER" id="PTHR44758">
    <property type="entry name" value="NAD(P) TRANSHYDROGENASE SUBUNIT BETA"/>
    <property type="match status" value="1"/>
</dbReference>